<keyword evidence="5" id="KW-1185">Reference proteome</keyword>
<keyword evidence="2" id="KW-0808">Transferase</keyword>
<proteinExistence type="predicted"/>
<protein>
    <recommendedName>
        <fullName evidence="3">Methyltransferase domain-containing protein</fullName>
    </recommendedName>
</protein>
<evidence type="ECO:0000256" key="1">
    <source>
        <dbReference type="ARBA" id="ARBA00022603"/>
    </source>
</evidence>
<dbReference type="Proteomes" id="UP000664534">
    <property type="component" value="Unassembled WGS sequence"/>
</dbReference>
<gene>
    <name evidence="4" type="ORF">IMSHALPRED_004612</name>
</gene>
<evidence type="ECO:0000313" key="4">
    <source>
        <dbReference type="EMBL" id="CAF9942751.1"/>
    </source>
</evidence>
<dbReference type="EMBL" id="CAJPDT010000228">
    <property type="protein sequence ID" value="CAF9942751.1"/>
    <property type="molecule type" value="Genomic_DNA"/>
</dbReference>
<dbReference type="OrthoDB" id="3647at2759"/>
<dbReference type="GO" id="GO:0032259">
    <property type="term" value="P:methylation"/>
    <property type="evidence" value="ECO:0007669"/>
    <property type="project" value="UniProtKB-KW"/>
</dbReference>
<dbReference type="GO" id="GO:0008168">
    <property type="term" value="F:methyltransferase activity"/>
    <property type="evidence" value="ECO:0007669"/>
    <property type="project" value="UniProtKB-KW"/>
</dbReference>
<dbReference type="SUPFAM" id="SSF53335">
    <property type="entry name" value="S-adenosyl-L-methionine-dependent methyltransferases"/>
    <property type="match status" value="1"/>
</dbReference>
<dbReference type="PANTHER" id="PTHR43861:SF1">
    <property type="entry name" value="TRANS-ACONITATE 2-METHYLTRANSFERASE"/>
    <property type="match status" value="1"/>
</dbReference>
<dbReference type="PANTHER" id="PTHR43861">
    <property type="entry name" value="TRANS-ACONITATE 2-METHYLTRANSFERASE-RELATED"/>
    <property type="match status" value="1"/>
</dbReference>
<dbReference type="Pfam" id="PF13649">
    <property type="entry name" value="Methyltransf_25"/>
    <property type="match status" value="1"/>
</dbReference>
<feature type="domain" description="Methyltransferase" evidence="3">
    <location>
        <begin position="135"/>
        <end position="229"/>
    </location>
</feature>
<name>A0A8H3PJA9_9LECA</name>
<organism evidence="4 5">
    <name type="scientific">Imshaugia aleurites</name>
    <dbReference type="NCBI Taxonomy" id="172621"/>
    <lineage>
        <taxon>Eukaryota</taxon>
        <taxon>Fungi</taxon>
        <taxon>Dikarya</taxon>
        <taxon>Ascomycota</taxon>
        <taxon>Pezizomycotina</taxon>
        <taxon>Lecanoromycetes</taxon>
        <taxon>OSLEUM clade</taxon>
        <taxon>Lecanoromycetidae</taxon>
        <taxon>Lecanorales</taxon>
        <taxon>Lecanorineae</taxon>
        <taxon>Parmeliaceae</taxon>
        <taxon>Imshaugia</taxon>
    </lineage>
</organism>
<dbReference type="InterPro" id="IPR029063">
    <property type="entry name" value="SAM-dependent_MTases_sf"/>
</dbReference>
<evidence type="ECO:0000256" key="2">
    <source>
        <dbReference type="ARBA" id="ARBA00022679"/>
    </source>
</evidence>
<dbReference type="Gene3D" id="3.40.50.150">
    <property type="entry name" value="Vaccinia Virus protein VP39"/>
    <property type="match status" value="1"/>
</dbReference>
<dbReference type="AlphaFoldDB" id="A0A8H3PJA9"/>
<dbReference type="CDD" id="cd02440">
    <property type="entry name" value="AdoMet_MTases"/>
    <property type="match status" value="1"/>
</dbReference>
<reference evidence="4" key="1">
    <citation type="submission" date="2021-03" db="EMBL/GenBank/DDBJ databases">
        <authorList>
            <person name="Tagirdzhanova G."/>
        </authorList>
    </citation>
    <scope>NUCLEOTIDE SEQUENCE</scope>
</reference>
<accession>A0A8H3PJA9</accession>
<comment type="caution">
    <text evidence="4">The sequence shown here is derived from an EMBL/GenBank/DDBJ whole genome shotgun (WGS) entry which is preliminary data.</text>
</comment>
<evidence type="ECO:0000313" key="5">
    <source>
        <dbReference type="Proteomes" id="UP000664534"/>
    </source>
</evidence>
<sequence length="304" mass="34073">MPESEAALEGWLHVPDIDTLSQTFCNSDEYKTLQNSAANLVRPPINPLDWPACFIESHVDAVTLESLINHVEESWTFLGETEPFYSVLTTPSFLKSSFDQNRTSFYESAQRDIDRLSAFAARAGVALPLNGMAFEFGCGVGRVTRLLGKVFARVIAADISASHLLLAEQMVTSNNASEHVSFRLLNKPAAIFEVRDYDFFFSVMVLQHNPPPVMAQILDAALQGLNMGGFAYFQVPTYRLGYAFRSKDYLDNLGPKGNMEMHVLPQKEVLSIIDRNRCKLLEVREDDYTGHEDGISNTFFLRKG</sequence>
<keyword evidence="1" id="KW-0489">Methyltransferase</keyword>
<dbReference type="InterPro" id="IPR041698">
    <property type="entry name" value="Methyltransf_25"/>
</dbReference>
<evidence type="ECO:0000259" key="3">
    <source>
        <dbReference type="Pfam" id="PF13649"/>
    </source>
</evidence>